<dbReference type="Pfam" id="PF00196">
    <property type="entry name" value="GerE"/>
    <property type="match status" value="1"/>
</dbReference>
<gene>
    <name evidence="6" type="ORF">B842_09885</name>
</gene>
<evidence type="ECO:0000256" key="2">
    <source>
        <dbReference type="ARBA" id="ARBA00023125"/>
    </source>
</evidence>
<keyword evidence="2" id="KW-0238">DNA-binding</keyword>
<dbReference type="InterPro" id="IPR000792">
    <property type="entry name" value="Tscrpt_reg_LuxR_C"/>
</dbReference>
<dbReference type="PROSITE" id="PS00622">
    <property type="entry name" value="HTH_LUXR_1"/>
    <property type="match status" value="1"/>
</dbReference>
<name>A0A0B5D4S2_9CORY</name>
<dbReference type="InterPro" id="IPR001789">
    <property type="entry name" value="Sig_transdc_resp-reg_receiver"/>
</dbReference>
<evidence type="ECO:0000313" key="6">
    <source>
        <dbReference type="EMBL" id="AJE33826.1"/>
    </source>
</evidence>
<dbReference type="KEGG" id="chm:B842_09885"/>
<evidence type="ECO:0000259" key="4">
    <source>
        <dbReference type="PROSITE" id="PS50043"/>
    </source>
</evidence>
<keyword evidence="1 3" id="KW-0597">Phosphoprotein</keyword>
<proteinExistence type="predicted"/>
<dbReference type="SMART" id="SM00448">
    <property type="entry name" value="REC"/>
    <property type="match status" value="1"/>
</dbReference>
<dbReference type="InterPro" id="IPR058245">
    <property type="entry name" value="NreC/VraR/RcsB-like_REC"/>
</dbReference>
<reference evidence="6 7" key="1">
    <citation type="submission" date="2013-04" db="EMBL/GenBank/DDBJ databases">
        <title>Complete genome sequence of Corynebacterium humireducens DSM 45392(T), isolated from a wastewater-fed microbial fuel cell.</title>
        <authorList>
            <person name="Ruckert C."/>
            <person name="Albersmeier A."/>
            <person name="Kalinowski J."/>
        </authorList>
    </citation>
    <scope>NUCLEOTIDE SEQUENCE [LARGE SCALE GENOMIC DNA]</scope>
    <source>
        <strain evidence="7">MFC-5</strain>
    </source>
</reference>
<feature type="modified residue" description="4-aspartylphosphate" evidence="3">
    <location>
        <position position="54"/>
    </location>
</feature>
<evidence type="ECO:0000313" key="7">
    <source>
        <dbReference type="Proteomes" id="UP000031524"/>
    </source>
</evidence>
<dbReference type="AlphaFoldDB" id="A0A0B5D4S2"/>
<dbReference type="PANTHER" id="PTHR43214">
    <property type="entry name" value="TWO-COMPONENT RESPONSE REGULATOR"/>
    <property type="match status" value="1"/>
</dbReference>
<dbReference type="Proteomes" id="UP000031524">
    <property type="component" value="Chromosome"/>
</dbReference>
<dbReference type="HOGENOM" id="CLU_000445_90_10_11"/>
<accession>A0A0B5D4S2</accession>
<dbReference type="SUPFAM" id="SSF52172">
    <property type="entry name" value="CheY-like"/>
    <property type="match status" value="1"/>
</dbReference>
<organism evidence="6 7">
    <name type="scientific">Corynebacterium humireducens NBRC 106098 = DSM 45392</name>
    <dbReference type="NCBI Taxonomy" id="1223515"/>
    <lineage>
        <taxon>Bacteria</taxon>
        <taxon>Bacillati</taxon>
        <taxon>Actinomycetota</taxon>
        <taxon>Actinomycetes</taxon>
        <taxon>Mycobacteriales</taxon>
        <taxon>Corynebacteriaceae</taxon>
        <taxon>Corynebacterium</taxon>
    </lineage>
</organism>
<feature type="domain" description="Response regulatory" evidence="5">
    <location>
        <begin position="3"/>
        <end position="119"/>
    </location>
</feature>
<keyword evidence="7" id="KW-1185">Reference proteome</keyword>
<dbReference type="GO" id="GO:0006355">
    <property type="term" value="P:regulation of DNA-templated transcription"/>
    <property type="evidence" value="ECO:0007669"/>
    <property type="project" value="InterPro"/>
</dbReference>
<dbReference type="PRINTS" id="PR00038">
    <property type="entry name" value="HTHLUXR"/>
</dbReference>
<protein>
    <submittedName>
        <fullName evidence="6">Two-component system response regulator</fullName>
    </submittedName>
</protein>
<dbReference type="Pfam" id="PF00072">
    <property type="entry name" value="Response_reg"/>
    <property type="match status" value="1"/>
</dbReference>
<dbReference type="Gene3D" id="3.40.50.2300">
    <property type="match status" value="1"/>
</dbReference>
<dbReference type="InterPro" id="IPR039420">
    <property type="entry name" value="WalR-like"/>
</dbReference>
<dbReference type="STRING" id="1223515.B842_09885"/>
<dbReference type="RefSeq" id="WP_082028430.1">
    <property type="nucleotide sequence ID" value="NZ_BCSU01000035.1"/>
</dbReference>
<dbReference type="PROSITE" id="PS50110">
    <property type="entry name" value="RESPONSE_REGULATORY"/>
    <property type="match status" value="1"/>
</dbReference>
<dbReference type="SMART" id="SM00421">
    <property type="entry name" value="HTH_LUXR"/>
    <property type="match status" value="1"/>
</dbReference>
<evidence type="ECO:0000256" key="1">
    <source>
        <dbReference type="ARBA" id="ARBA00022553"/>
    </source>
</evidence>
<dbReference type="SUPFAM" id="SSF46894">
    <property type="entry name" value="C-terminal effector domain of the bipartite response regulators"/>
    <property type="match status" value="1"/>
</dbReference>
<dbReference type="InterPro" id="IPR011006">
    <property type="entry name" value="CheY-like_superfamily"/>
</dbReference>
<evidence type="ECO:0000256" key="3">
    <source>
        <dbReference type="PROSITE-ProRule" id="PRU00169"/>
    </source>
</evidence>
<dbReference type="OrthoDB" id="3680166at2"/>
<dbReference type="CDD" id="cd17535">
    <property type="entry name" value="REC_NarL-like"/>
    <property type="match status" value="1"/>
</dbReference>
<evidence type="ECO:0000259" key="5">
    <source>
        <dbReference type="PROSITE" id="PS50110"/>
    </source>
</evidence>
<dbReference type="GO" id="GO:0003677">
    <property type="term" value="F:DNA binding"/>
    <property type="evidence" value="ECO:0007669"/>
    <property type="project" value="UniProtKB-KW"/>
</dbReference>
<dbReference type="InterPro" id="IPR016032">
    <property type="entry name" value="Sig_transdc_resp-reg_C-effctor"/>
</dbReference>
<dbReference type="PROSITE" id="PS50043">
    <property type="entry name" value="HTH_LUXR_2"/>
    <property type="match status" value="1"/>
</dbReference>
<sequence>MIRMLIADDDPIVRHALPAYFESISDISVADTAPDGHLALESLKNNDINLILSDLRMPSMDGLTLLKRVRELSENICFVAMTSYDSDTAMIEVLRAGASGYILKDASPEKMVTAVRDAYSGGTALSPSCVSRLVQLSMAGRKQVSMESLSPTDYSILSLLSSGMSNRQIASELHYAESTIKNRVSHLIKKFQVDSRIKLALLFHGHV</sequence>
<dbReference type="GO" id="GO:0000160">
    <property type="term" value="P:phosphorelay signal transduction system"/>
    <property type="evidence" value="ECO:0007669"/>
    <property type="project" value="InterPro"/>
</dbReference>
<dbReference type="CDD" id="cd06170">
    <property type="entry name" value="LuxR_C_like"/>
    <property type="match status" value="1"/>
</dbReference>
<dbReference type="PANTHER" id="PTHR43214:SF43">
    <property type="entry name" value="TWO-COMPONENT RESPONSE REGULATOR"/>
    <property type="match status" value="1"/>
</dbReference>
<dbReference type="EMBL" id="CP005286">
    <property type="protein sequence ID" value="AJE33826.1"/>
    <property type="molecule type" value="Genomic_DNA"/>
</dbReference>
<feature type="domain" description="HTH luxR-type" evidence="4">
    <location>
        <begin position="142"/>
        <end position="207"/>
    </location>
</feature>